<evidence type="ECO:0000256" key="7">
    <source>
        <dbReference type="ARBA" id="ARBA00023315"/>
    </source>
</evidence>
<organism evidence="14 15">
    <name type="scientific">Canna indica</name>
    <name type="common">Indian-shot</name>
    <dbReference type="NCBI Taxonomy" id="4628"/>
    <lineage>
        <taxon>Eukaryota</taxon>
        <taxon>Viridiplantae</taxon>
        <taxon>Streptophyta</taxon>
        <taxon>Embryophyta</taxon>
        <taxon>Tracheophyta</taxon>
        <taxon>Spermatophyta</taxon>
        <taxon>Magnoliopsida</taxon>
        <taxon>Liliopsida</taxon>
        <taxon>Zingiberales</taxon>
        <taxon>Cannaceae</taxon>
        <taxon>Canna</taxon>
    </lineage>
</organism>
<evidence type="ECO:0000256" key="9">
    <source>
        <dbReference type="ARBA" id="ARBA00047604"/>
    </source>
</evidence>
<feature type="domain" description="O-acyltransferase WSD1 C-terminal" evidence="13">
    <location>
        <begin position="342"/>
        <end position="486"/>
    </location>
</feature>
<evidence type="ECO:0000259" key="13">
    <source>
        <dbReference type="Pfam" id="PF06974"/>
    </source>
</evidence>
<evidence type="ECO:0000256" key="3">
    <source>
        <dbReference type="ARBA" id="ARBA00004771"/>
    </source>
</evidence>
<comment type="pathway">
    <text evidence="4">Lipid metabolism.</text>
</comment>
<comment type="catalytic activity">
    <reaction evidence="9">
        <text>a long chain fatty alcohol + a fatty acyl-CoA = a long-chain alcohol wax ester + CoA</text>
        <dbReference type="Rhea" id="RHEA:38443"/>
        <dbReference type="ChEBI" id="CHEBI:17135"/>
        <dbReference type="ChEBI" id="CHEBI:57287"/>
        <dbReference type="ChEBI" id="CHEBI:77636"/>
        <dbReference type="ChEBI" id="CHEBI:235323"/>
        <dbReference type="EC" id="2.3.1.75"/>
    </reaction>
</comment>
<evidence type="ECO:0000256" key="1">
    <source>
        <dbReference type="ARBA" id="ARBA00004162"/>
    </source>
</evidence>
<evidence type="ECO:0000313" key="14">
    <source>
        <dbReference type="EMBL" id="WOL20557.1"/>
    </source>
</evidence>
<gene>
    <name evidence="14" type="ORF">Cni_G29362</name>
</gene>
<evidence type="ECO:0000256" key="2">
    <source>
        <dbReference type="ARBA" id="ARBA00004586"/>
    </source>
</evidence>
<keyword evidence="6" id="KW-0256">Endoplasmic reticulum</keyword>
<dbReference type="PANTHER" id="PTHR31650:SF1">
    <property type="entry name" value="WAX ESTER SYNTHASE_DIACYLGLYCEROL ACYLTRANSFERASE 4-RELATED"/>
    <property type="match status" value="1"/>
</dbReference>
<dbReference type="EMBL" id="CP136898">
    <property type="protein sequence ID" value="WOL20557.1"/>
    <property type="molecule type" value="Genomic_DNA"/>
</dbReference>
<evidence type="ECO:0000256" key="5">
    <source>
        <dbReference type="ARBA" id="ARBA00022679"/>
    </source>
</evidence>
<dbReference type="AlphaFoldDB" id="A0AAQ3L743"/>
<evidence type="ECO:0000256" key="11">
    <source>
        <dbReference type="SAM" id="Phobius"/>
    </source>
</evidence>
<comment type="catalytic activity">
    <reaction evidence="10">
        <text>an acyl-CoA + a 1,2-diacyl-sn-glycerol = a triacyl-sn-glycerol + CoA</text>
        <dbReference type="Rhea" id="RHEA:10868"/>
        <dbReference type="ChEBI" id="CHEBI:17815"/>
        <dbReference type="ChEBI" id="CHEBI:57287"/>
        <dbReference type="ChEBI" id="CHEBI:58342"/>
        <dbReference type="ChEBI" id="CHEBI:64615"/>
        <dbReference type="EC" id="2.3.1.20"/>
    </reaction>
</comment>
<dbReference type="InterPro" id="IPR009721">
    <property type="entry name" value="O-acyltransferase_WSD1_C"/>
</dbReference>
<evidence type="ECO:0000256" key="4">
    <source>
        <dbReference type="ARBA" id="ARBA00005189"/>
    </source>
</evidence>
<evidence type="ECO:0000256" key="10">
    <source>
        <dbReference type="ARBA" id="ARBA00048109"/>
    </source>
</evidence>
<dbReference type="PANTHER" id="PTHR31650">
    <property type="entry name" value="O-ACYLTRANSFERASE (WSD1-LIKE) FAMILY PROTEIN"/>
    <property type="match status" value="1"/>
</dbReference>
<evidence type="ECO:0000313" key="15">
    <source>
        <dbReference type="Proteomes" id="UP001327560"/>
    </source>
</evidence>
<dbReference type="Pfam" id="PF03007">
    <property type="entry name" value="WS_DGAT_cat"/>
    <property type="match status" value="1"/>
</dbReference>
<keyword evidence="7" id="KW-0012">Acyltransferase</keyword>
<dbReference type="InterPro" id="IPR004255">
    <property type="entry name" value="O-acyltransferase_WSD1_N"/>
</dbReference>
<dbReference type="Proteomes" id="UP001327560">
    <property type="component" value="Chromosome 9"/>
</dbReference>
<feature type="domain" description="O-acyltransferase WSD1-like N-terminal" evidence="12">
    <location>
        <begin position="108"/>
        <end position="273"/>
    </location>
</feature>
<evidence type="ECO:0000256" key="8">
    <source>
        <dbReference type="ARBA" id="ARBA00024360"/>
    </source>
</evidence>
<keyword evidence="11" id="KW-0472">Membrane</keyword>
<sequence length="493" mass="54883">MPRISKEGEEEEPVSPVGRLYHQRDFDCYIMISFGLGKFIDVGVVKSGLEATIARHPRFCSIPVLDELGSATKSKWVRTKVVIEDHIIIPDLNAGNDGSATASSDQVVENYVSSLTSTPMDHSRPLWDLHVLDIPTSEAAAVAVFRVHHSLGDCTSLMSLLLACTRKASDPNSLPTIPGGDRRQRSFAPPRPNAKVRLTFAILTRLWAFLIFAWNTLVDVLFIGTAIFFKDTPTALAVSDGVELRPSRVVQQSVSLDDIKDIKKAMGCTVNDVLLGVTFAGLSRYLRRRYEKSRNGGDEKKKNKEFQSSIRLRSILVANVRPVPGIHDLAKLMEGKDGGTKWGNRIGYMMLPFTVSNCKDPLDYVRRGKAIADRKKNSLGAIFTYKSVLLLDKLFGIKVPTYLFLRVLKHTTFTLSNMVGPVEKIDFFGHPLVYITPTVTGHPQALIIHCLSYMNVMKMVVAVDEEVISDPRQLLDDFVESLKLMKETIPINP</sequence>
<comment type="similarity">
    <text evidence="8">In the N-terminal section; belongs to the long-chain O-acyltransferase family.</text>
</comment>
<dbReference type="GO" id="GO:0005886">
    <property type="term" value="C:plasma membrane"/>
    <property type="evidence" value="ECO:0007669"/>
    <property type="project" value="UniProtKB-SubCell"/>
</dbReference>
<protein>
    <recommendedName>
        <fullName evidence="16">Diacylglycerol O-acyltransferase</fullName>
    </recommendedName>
</protein>
<comment type="subcellular location">
    <subcellularLocation>
        <location evidence="1">Cell membrane</location>
        <topology evidence="1">Single-pass membrane protein</topology>
    </subcellularLocation>
    <subcellularLocation>
        <location evidence="2">Endoplasmic reticulum membrane</location>
    </subcellularLocation>
</comment>
<keyword evidence="11" id="KW-0812">Transmembrane</keyword>
<dbReference type="Gene3D" id="3.30.559.10">
    <property type="entry name" value="Chloramphenicol acetyltransferase-like domain"/>
    <property type="match status" value="1"/>
</dbReference>
<evidence type="ECO:0008006" key="16">
    <source>
        <dbReference type="Google" id="ProtNLM"/>
    </source>
</evidence>
<evidence type="ECO:0000259" key="12">
    <source>
        <dbReference type="Pfam" id="PF03007"/>
    </source>
</evidence>
<dbReference type="GO" id="GO:0019432">
    <property type="term" value="P:triglyceride biosynthetic process"/>
    <property type="evidence" value="ECO:0007669"/>
    <property type="project" value="TreeGrafter"/>
</dbReference>
<dbReference type="GO" id="GO:0047196">
    <property type="term" value="F:long-chain-alcohol O-fatty-acyltransferase activity"/>
    <property type="evidence" value="ECO:0007669"/>
    <property type="project" value="UniProtKB-EC"/>
</dbReference>
<reference evidence="14 15" key="1">
    <citation type="submission" date="2023-10" db="EMBL/GenBank/DDBJ databases">
        <title>Chromosome-scale genome assembly provides insights into flower coloration mechanisms of Canna indica.</title>
        <authorList>
            <person name="Li C."/>
        </authorList>
    </citation>
    <scope>NUCLEOTIDE SEQUENCE [LARGE SCALE GENOMIC DNA]</scope>
    <source>
        <tissue evidence="14">Flower</tissue>
    </source>
</reference>
<dbReference type="InterPro" id="IPR023213">
    <property type="entry name" value="CAT-like_dom_sf"/>
</dbReference>
<proteinExistence type="inferred from homology"/>
<keyword evidence="5" id="KW-0808">Transferase</keyword>
<dbReference type="SUPFAM" id="SSF52777">
    <property type="entry name" value="CoA-dependent acyltransferases"/>
    <property type="match status" value="1"/>
</dbReference>
<evidence type="ECO:0000256" key="6">
    <source>
        <dbReference type="ARBA" id="ARBA00022824"/>
    </source>
</evidence>
<keyword evidence="15" id="KW-1185">Reference proteome</keyword>
<feature type="transmembrane region" description="Helical" evidence="11">
    <location>
        <begin position="206"/>
        <end position="229"/>
    </location>
</feature>
<dbReference type="InterPro" id="IPR045034">
    <property type="entry name" value="O-acyltransferase_WSD1-like"/>
</dbReference>
<dbReference type="GO" id="GO:0005789">
    <property type="term" value="C:endoplasmic reticulum membrane"/>
    <property type="evidence" value="ECO:0007669"/>
    <property type="project" value="UniProtKB-SubCell"/>
</dbReference>
<keyword evidence="11" id="KW-1133">Transmembrane helix</keyword>
<comment type="pathway">
    <text evidence="3">Glycerolipid metabolism; triacylglycerol biosynthesis.</text>
</comment>
<name>A0AAQ3L743_9LILI</name>
<dbReference type="Pfam" id="PF06974">
    <property type="entry name" value="WS_DGAT_C"/>
    <property type="match status" value="1"/>
</dbReference>
<accession>A0AAQ3L743</accession>
<dbReference type="GO" id="GO:0004144">
    <property type="term" value="F:diacylglycerol O-acyltransferase activity"/>
    <property type="evidence" value="ECO:0007669"/>
    <property type="project" value="UniProtKB-EC"/>
</dbReference>